<dbReference type="FunFam" id="2.70.150.10:FF:000042">
    <property type="entry name" value="Plasma membrane ATPase"/>
    <property type="match status" value="1"/>
</dbReference>
<evidence type="ECO:0000256" key="2">
    <source>
        <dbReference type="ARBA" id="ARBA00008804"/>
    </source>
</evidence>
<dbReference type="GO" id="GO:0005524">
    <property type="term" value="F:ATP binding"/>
    <property type="evidence" value="ECO:0007669"/>
    <property type="project" value="UniProtKB-KW"/>
</dbReference>
<dbReference type="InterPro" id="IPR001757">
    <property type="entry name" value="P_typ_ATPase"/>
</dbReference>
<dbReference type="Pfam" id="PF00690">
    <property type="entry name" value="Cation_ATPase_N"/>
    <property type="match status" value="1"/>
</dbReference>
<evidence type="ECO:0000256" key="12">
    <source>
        <dbReference type="SAM" id="Phobius"/>
    </source>
</evidence>
<dbReference type="NCBIfam" id="TIGR01647">
    <property type="entry name" value="ATPase-IIIA_H"/>
    <property type="match status" value="1"/>
</dbReference>
<keyword evidence="11 12" id="KW-0472">Membrane</keyword>
<feature type="domain" description="Cation-transporting P-type ATPase N-terminal" evidence="13">
    <location>
        <begin position="2"/>
        <end position="64"/>
    </location>
</feature>
<keyword evidence="10 12" id="KW-1133">Transmembrane helix</keyword>
<proteinExistence type="inferred from homology"/>
<dbReference type="EMBL" id="JACHCA010000020">
    <property type="protein sequence ID" value="MBB6131117.1"/>
    <property type="molecule type" value="Genomic_DNA"/>
</dbReference>
<sequence length="793" mass="86278">MAELKTNPAKGLSQAEVPALLKQFGYNEITENKTHPLLNFLSKFWGLTAWMLEFIVVLSIFLHNTSDAYVVGGLLILNALISFTLEQSAANAVAELRKKLQVNVKLLRDSIWKTALARELVPGDIIRVRIGDFVPADFTITDGQLSVDQSALTGESGEVDMPTGKTVYSGSIVTKGEATGVVTLTGLNTYFGKTASLVKSAAPKSHIDEVLAKVVQWLLFIVAALLILAFVVSIIRGMNPLQLLPLMLVLLLGAIPVALTAMFTISMALGSKELSGQGVLVTRLNAPNDAASMDVLCVDKTGTLTINKLTVAKLIPAVGFTEGQVLLYGALASQEADHDAIDMAMIGSARDKKIINNSFVQKSFVPFDPKTRKTEASITNGNELFSVIKGAAETLYPLCKLDITAITNWNKQIDDLAKSGYRAIAVAQTKDNNTEFVGVVALHDPPRTDSMQIIKDLAALGVTVKMLTGDALPIAEEMSKTLQIGDKILNASVFKECLGDPKKAIELLEQNSGFAGVYPEDKYNIVKTFQASGHIVGMTGDGVNDSPALKQAEVGIAVSNATDVAKGAASIVLTKEGLSSIPAPIITGRKMFERINIWILNKITRSIFKTCFVVIAYLVFGKYVISASAILIIIFMTDFVKVSLATDNVIISQKPARWNINSLAKVGLILGLLMTIEAFPLLYYGLHHLNLNNNNAALSTYSFVIILYFGLFSLFVVREKRHFWNSWPSKTLLYLIIGDMILGVILVTFGWLSFTAIPLTETLIVIAYTGFISFTINDLLKFILLRKWQMDMP</sequence>
<dbReference type="PRINTS" id="PR00119">
    <property type="entry name" value="CATATPASE"/>
</dbReference>
<dbReference type="SUPFAM" id="SSF81660">
    <property type="entry name" value="Metal cation-transporting ATPase, ATP-binding domain N"/>
    <property type="match status" value="1"/>
</dbReference>
<dbReference type="Pfam" id="PF00702">
    <property type="entry name" value="Hydrolase"/>
    <property type="match status" value="1"/>
</dbReference>
<feature type="transmembrane region" description="Helical" evidence="12">
    <location>
        <begin position="44"/>
        <end position="62"/>
    </location>
</feature>
<feature type="transmembrane region" description="Helical" evidence="12">
    <location>
        <begin position="763"/>
        <end position="784"/>
    </location>
</feature>
<dbReference type="InterPro" id="IPR006534">
    <property type="entry name" value="P-type_ATPase_IIIA"/>
</dbReference>
<comment type="caution">
    <text evidence="14">The sequence shown here is derived from an EMBL/GenBank/DDBJ whole genome shotgun (WGS) entry which is preliminary data.</text>
</comment>
<accession>A0A841JJJ7</accession>
<dbReference type="Gene3D" id="1.20.1110.10">
    <property type="entry name" value="Calcium-transporting ATPase, transmembrane domain"/>
    <property type="match status" value="1"/>
</dbReference>
<dbReference type="SUPFAM" id="SSF56784">
    <property type="entry name" value="HAD-like"/>
    <property type="match status" value="1"/>
</dbReference>
<evidence type="ECO:0000256" key="6">
    <source>
        <dbReference type="ARBA" id="ARBA00022741"/>
    </source>
</evidence>
<dbReference type="SUPFAM" id="SSF81653">
    <property type="entry name" value="Calcium ATPase, transduction domain A"/>
    <property type="match status" value="1"/>
</dbReference>
<dbReference type="PRINTS" id="PR00120">
    <property type="entry name" value="HATPASE"/>
</dbReference>
<feature type="transmembrane region" description="Helical" evidence="12">
    <location>
        <begin position="214"/>
        <end position="235"/>
    </location>
</feature>
<feature type="transmembrane region" description="Helical" evidence="12">
    <location>
        <begin position="666"/>
        <end position="686"/>
    </location>
</feature>
<evidence type="ECO:0000256" key="8">
    <source>
        <dbReference type="ARBA" id="ARBA00022842"/>
    </source>
</evidence>
<evidence type="ECO:0000256" key="7">
    <source>
        <dbReference type="ARBA" id="ARBA00022840"/>
    </source>
</evidence>
<dbReference type="InterPro" id="IPR023214">
    <property type="entry name" value="HAD_sf"/>
</dbReference>
<feature type="transmembrane region" description="Helical" evidence="12">
    <location>
        <begin position="698"/>
        <end position="717"/>
    </location>
</feature>
<evidence type="ECO:0000256" key="10">
    <source>
        <dbReference type="ARBA" id="ARBA00022989"/>
    </source>
</evidence>
<comment type="subcellular location">
    <subcellularLocation>
        <location evidence="1">Membrane</location>
        <topology evidence="1">Multi-pass membrane protein</topology>
    </subcellularLocation>
</comment>
<dbReference type="GO" id="GO:0046872">
    <property type="term" value="F:metal ion binding"/>
    <property type="evidence" value="ECO:0007669"/>
    <property type="project" value="UniProtKB-KW"/>
</dbReference>
<keyword evidence="9" id="KW-1278">Translocase</keyword>
<dbReference type="SFLD" id="SFLDS00003">
    <property type="entry name" value="Haloacid_Dehalogenase"/>
    <property type="match status" value="1"/>
</dbReference>
<dbReference type="Proteomes" id="UP000548326">
    <property type="component" value="Unassembled WGS sequence"/>
</dbReference>
<name>A0A841JJJ7_9SPHI</name>
<feature type="transmembrane region" description="Helical" evidence="12">
    <location>
        <begin position="241"/>
        <end position="265"/>
    </location>
</feature>
<dbReference type="GO" id="GO:0120029">
    <property type="term" value="P:proton export across plasma membrane"/>
    <property type="evidence" value="ECO:0007669"/>
    <property type="project" value="InterPro"/>
</dbReference>
<evidence type="ECO:0000256" key="5">
    <source>
        <dbReference type="ARBA" id="ARBA00022723"/>
    </source>
</evidence>
<dbReference type="FunFam" id="3.40.50.1000:FF:000211">
    <property type="entry name" value="Plasma membrane ATPase"/>
    <property type="match status" value="1"/>
</dbReference>
<dbReference type="RefSeq" id="WP_183589703.1">
    <property type="nucleotide sequence ID" value="NZ_JACHCA010000020.1"/>
</dbReference>
<evidence type="ECO:0000256" key="1">
    <source>
        <dbReference type="ARBA" id="ARBA00004141"/>
    </source>
</evidence>
<dbReference type="InterPro" id="IPR044492">
    <property type="entry name" value="P_typ_ATPase_HD_dom"/>
</dbReference>
<keyword evidence="8" id="KW-0460">Magnesium</keyword>
<evidence type="ECO:0000256" key="11">
    <source>
        <dbReference type="ARBA" id="ARBA00023136"/>
    </source>
</evidence>
<dbReference type="Gene3D" id="3.40.1110.10">
    <property type="entry name" value="Calcium-transporting ATPase, cytoplasmic domain N"/>
    <property type="match status" value="1"/>
</dbReference>
<dbReference type="NCBIfam" id="TIGR01494">
    <property type="entry name" value="ATPase_P-type"/>
    <property type="match status" value="2"/>
</dbReference>
<evidence type="ECO:0000313" key="15">
    <source>
        <dbReference type="Proteomes" id="UP000548326"/>
    </source>
</evidence>
<dbReference type="GO" id="GO:0016887">
    <property type="term" value="F:ATP hydrolysis activity"/>
    <property type="evidence" value="ECO:0007669"/>
    <property type="project" value="InterPro"/>
</dbReference>
<dbReference type="SMART" id="SM00831">
    <property type="entry name" value="Cation_ATPase_N"/>
    <property type="match status" value="1"/>
</dbReference>
<dbReference type="InterPro" id="IPR036412">
    <property type="entry name" value="HAD-like_sf"/>
</dbReference>
<dbReference type="InterPro" id="IPR023298">
    <property type="entry name" value="ATPase_P-typ_TM_dom_sf"/>
</dbReference>
<keyword evidence="6" id="KW-0547">Nucleotide-binding</keyword>
<reference evidence="14 15" key="1">
    <citation type="submission" date="2020-08" db="EMBL/GenBank/DDBJ databases">
        <title>Genomic Encyclopedia of Type Strains, Phase IV (KMG-V): Genome sequencing to study the core and pangenomes of soil and plant-associated prokaryotes.</title>
        <authorList>
            <person name="Whitman W."/>
        </authorList>
    </citation>
    <scope>NUCLEOTIDE SEQUENCE [LARGE SCALE GENOMIC DNA]</scope>
    <source>
        <strain evidence="14 15">MP601</strain>
    </source>
</reference>
<dbReference type="InterPro" id="IPR018303">
    <property type="entry name" value="ATPase_P-typ_P_site"/>
</dbReference>
<gene>
    <name evidence="14" type="ORF">HDF22_005268</name>
</gene>
<dbReference type="SFLD" id="SFLDF00027">
    <property type="entry name" value="p-type_atpase"/>
    <property type="match status" value="1"/>
</dbReference>
<dbReference type="SUPFAM" id="SSF81665">
    <property type="entry name" value="Calcium ATPase, transmembrane domain M"/>
    <property type="match status" value="1"/>
</dbReference>
<dbReference type="Gene3D" id="2.70.150.10">
    <property type="entry name" value="Calcium-transporting ATPase, cytoplasmic transduction domain A"/>
    <property type="match status" value="1"/>
</dbReference>
<dbReference type="InterPro" id="IPR059000">
    <property type="entry name" value="ATPase_P-type_domA"/>
</dbReference>
<organism evidence="14 15">
    <name type="scientific">Mucilaginibacter lappiensis</name>
    <dbReference type="NCBI Taxonomy" id="354630"/>
    <lineage>
        <taxon>Bacteria</taxon>
        <taxon>Pseudomonadati</taxon>
        <taxon>Bacteroidota</taxon>
        <taxon>Sphingobacteriia</taxon>
        <taxon>Sphingobacteriales</taxon>
        <taxon>Sphingobacteriaceae</taxon>
        <taxon>Mucilaginibacter</taxon>
    </lineage>
</organism>
<feature type="transmembrane region" description="Helical" evidence="12">
    <location>
        <begin position="68"/>
        <end position="85"/>
    </location>
</feature>
<dbReference type="InterPro" id="IPR008250">
    <property type="entry name" value="ATPase_P-typ_transduc_dom_A_sf"/>
</dbReference>
<evidence type="ECO:0000256" key="9">
    <source>
        <dbReference type="ARBA" id="ARBA00022967"/>
    </source>
</evidence>
<protein>
    <submittedName>
        <fullName evidence="14">H+-transporting ATPase</fullName>
    </submittedName>
</protein>
<keyword evidence="7" id="KW-0067">ATP-binding</keyword>
<dbReference type="InterPro" id="IPR023299">
    <property type="entry name" value="ATPase_P-typ_cyto_dom_N"/>
</dbReference>
<keyword evidence="5" id="KW-0479">Metal-binding</keyword>
<dbReference type="AlphaFoldDB" id="A0A841JJJ7"/>
<evidence type="ECO:0000256" key="4">
    <source>
        <dbReference type="ARBA" id="ARBA00022692"/>
    </source>
</evidence>
<keyword evidence="4 12" id="KW-0812">Transmembrane</keyword>
<dbReference type="Gene3D" id="3.40.50.1000">
    <property type="entry name" value="HAD superfamily/HAD-like"/>
    <property type="match status" value="1"/>
</dbReference>
<dbReference type="GO" id="GO:0008553">
    <property type="term" value="F:P-type proton-exporting transporter activity"/>
    <property type="evidence" value="ECO:0007669"/>
    <property type="project" value="InterPro"/>
</dbReference>
<keyword evidence="3" id="KW-0597">Phosphoprotein</keyword>
<comment type="similarity">
    <text evidence="2">Belongs to the cation transport ATPase (P-type) (TC 3.A.3) family. Type IIIA subfamily.</text>
</comment>
<evidence type="ECO:0000256" key="3">
    <source>
        <dbReference type="ARBA" id="ARBA00022553"/>
    </source>
</evidence>
<dbReference type="GO" id="GO:0016020">
    <property type="term" value="C:membrane"/>
    <property type="evidence" value="ECO:0007669"/>
    <property type="project" value="UniProtKB-SubCell"/>
</dbReference>
<evidence type="ECO:0000313" key="14">
    <source>
        <dbReference type="EMBL" id="MBB6131117.1"/>
    </source>
</evidence>
<evidence type="ECO:0000259" key="13">
    <source>
        <dbReference type="SMART" id="SM00831"/>
    </source>
</evidence>
<dbReference type="SFLD" id="SFLDG00002">
    <property type="entry name" value="C1.7:_P-type_atpase_like"/>
    <property type="match status" value="1"/>
</dbReference>
<dbReference type="PANTHER" id="PTHR42861">
    <property type="entry name" value="CALCIUM-TRANSPORTING ATPASE"/>
    <property type="match status" value="1"/>
</dbReference>
<dbReference type="PROSITE" id="PS00154">
    <property type="entry name" value="ATPASE_E1_E2"/>
    <property type="match status" value="1"/>
</dbReference>
<feature type="transmembrane region" description="Helical" evidence="12">
    <location>
        <begin position="732"/>
        <end position="757"/>
    </location>
</feature>
<dbReference type="InterPro" id="IPR004014">
    <property type="entry name" value="ATPase_P-typ_cation-transptr_N"/>
</dbReference>
<dbReference type="Pfam" id="PF00122">
    <property type="entry name" value="E1-E2_ATPase"/>
    <property type="match status" value="1"/>
</dbReference>